<name>A0ABU6QT89_9FABA</name>
<reference evidence="1 2" key="1">
    <citation type="journal article" date="2023" name="Plants (Basel)">
        <title>Bridging the Gap: Combining Genomics and Transcriptomics Approaches to Understand Stylosanthes scabra, an Orphan Legume from the Brazilian Caatinga.</title>
        <authorList>
            <person name="Ferreira-Neto J.R.C."/>
            <person name="da Silva M.D."/>
            <person name="Binneck E."/>
            <person name="de Melo N.F."/>
            <person name="da Silva R.H."/>
            <person name="de Melo A.L.T.M."/>
            <person name="Pandolfi V."/>
            <person name="Bustamante F.O."/>
            <person name="Brasileiro-Vidal A.C."/>
            <person name="Benko-Iseppon A.M."/>
        </authorList>
    </citation>
    <scope>NUCLEOTIDE SEQUENCE [LARGE SCALE GENOMIC DNA]</scope>
    <source>
        <tissue evidence="1">Leaves</tissue>
    </source>
</reference>
<proteinExistence type="predicted"/>
<dbReference type="Proteomes" id="UP001341840">
    <property type="component" value="Unassembled WGS sequence"/>
</dbReference>
<comment type="caution">
    <text evidence="1">The sequence shown here is derived from an EMBL/GenBank/DDBJ whole genome shotgun (WGS) entry which is preliminary data.</text>
</comment>
<evidence type="ECO:0000313" key="1">
    <source>
        <dbReference type="EMBL" id="MED6115088.1"/>
    </source>
</evidence>
<dbReference type="EMBL" id="JASCZI010001504">
    <property type="protein sequence ID" value="MED6115088.1"/>
    <property type="molecule type" value="Genomic_DNA"/>
</dbReference>
<sequence length="83" mass="9469">MSWIYQRFPQWCPNERNVVVFPLTSRLNGLRQQIKIIHETRMVRTRGRLSVPHSKLNSPSVLYSSAIHSIDGSSACLVSRSSS</sequence>
<evidence type="ECO:0000313" key="2">
    <source>
        <dbReference type="Proteomes" id="UP001341840"/>
    </source>
</evidence>
<accession>A0ABU6QT89</accession>
<organism evidence="1 2">
    <name type="scientific">Stylosanthes scabra</name>
    <dbReference type="NCBI Taxonomy" id="79078"/>
    <lineage>
        <taxon>Eukaryota</taxon>
        <taxon>Viridiplantae</taxon>
        <taxon>Streptophyta</taxon>
        <taxon>Embryophyta</taxon>
        <taxon>Tracheophyta</taxon>
        <taxon>Spermatophyta</taxon>
        <taxon>Magnoliopsida</taxon>
        <taxon>eudicotyledons</taxon>
        <taxon>Gunneridae</taxon>
        <taxon>Pentapetalae</taxon>
        <taxon>rosids</taxon>
        <taxon>fabids</taxon>
        <taxon>Fabales</taxon>
        <taxon>Fabaceae</taxon>
        <taxon>Papilionoideae</taxon>
        <taxon>50 kb inversion clade</taxon>
        <taxon>dalbergioids sensu lato</taxon>
        <taxon>Dalbergieae</taxon>
        <taxon>Pterocarpus clade</taxon>
        <taxon>Stylosanthes</taxon>
    </lineage>
</organism>
<keyword evidence="2" id="KW-1185">Reference proteome</keyword>
<protein>
    <submittedName>
        <fullName evidence="1">Uncharacterized protein</fullName>
    </submittedName>
</protein>
<gene>
    <name evidence="1" type="ORF">PIB30_086832</name>
</gene>